<evidence type="ECO:0000313" key="2">
    <source>
        <dbReference type="EMBL" id="KAA8893528.1"/>
    </source>
</evidence>
<feature type="compositionally biased region" description="Pro residues" evidence="1">
    <location>
        <begin position="1"/>
        <end position="10"/>
    </location>
</feature>
<proteinExistence type="predicted"/>
<feature type="region of interest" description="Disordered" evidence="1">
    <location>
        <begin position="175"/>
        <end position="208"/>
    </location>
</feature>
<feature type="compositionally biased region" description="Pro residues" evidence="1">
    <location>
        <begin position="90"/>
        <end position="103"/>
    </location>
</feature>
<feature type="region of interest" description="Disordered" evidence="1">
    <location>
        <begin position="1"/>
        <end position="27"/>
    </location>
</feature>
<evidence type="ECO:0000256" key="1">
    <source>
        <dbReference type="SAM" id="MobiDB-lite"/>
    </source>
</evidence>
<dbReference type="InParanoid" id="A0A5J5EFL3"/>
<dbReference type="EMBL" id="VXIS01000431">
    <property type="protein sequence ID" value="KAA8893528.1"/>
    <property type="molecule type" value="Genomic_DNA"/>
</dbReference>
<evidence type="ECO:0000313" key="3">
    <source>
        <dbReference type="Proteomes" id="UP000326924"/>
    </source>
</evidence>
<protein>
    <submittedName>
        <fullName evidence="2">Uncharacterized protein</fullName>
    </submittedName>
</protein>
<name>A0A5J5EFL3_9PEZI</name>
<comment type="caution">
    <text evidence="2">The sequence shown here is derived from an EMBL/GenBank/DDBJ whole genome shotgun (WGS) entry which is preliminary data.</text>
</comment>
<dbReference type="Proteomes" id="UP000326924">
    <property type="component" value="Unassembled WGS sequence"/>
</dbReference>
<dbReference type="AlphaFoldDB" id="A0A5J5EFL3"/>
<accession>A0A5J5EFL3</accession>
<keyword evidence="3" id="KW-1185">Reference proteome</keyword>
<feature type="compositionally biased region" description="Low complexity" evidence="1">
    <location>
        <begin position="195"/>
        <end position="208"/>
    </location>
</feature>
<reference evidence="2 3" key="1">
    <citation type="submission" date="2019-09" db="EMBL/GenBank/DDBJ databases">
        <title>Draft genome of the ectomycorrhizal ascomycete Sphaerosporella brunnea.</title>
        <authorList>
            <consortium name="DOE Joint Genome Institute"/>
            <person name="Benucci G.M."/>
            <person name="Marozzi G."/>
            <person name="Antonielli L."/>
            <person name="Sanchez S."/>
            <person name="Marco P."/>
            <person name="Wang X."/>
            <person name="Falini L.B."/>
            <person name="Barry K."/>
            <person name="Haridas S."/>
            <person name="Lipzen A."/>
            <person name="Labutti K."/>
            <person name="Grigoriev I.V."/>
            <person name="Murat C."/>
            <person name="Martin F."/>
            <person name="Albertini E."/>
            <person name="Donnini D."/>
            <person name="Bonito G."/>
        </authorList>
    </citation>
    <scope>NUCLEOTIDE SEQUENCE [LARGE SCALE GENOMIC DNA]</scope>
    <source>
        <strain evidence="2 3">Sb_GMNB300</strain>
    </source>
</reference>
<gene>
    <name evidence="2" type="ORF">FN846DRAFT_913928</name>
</gene>
<feature type="region of interest" description="Disordered" evidence="1">
    <location>
        <begin position="83"/>
        <end position="103"/>
    </location>
</feature>
<organism evidence="2 3">
    <name type="scientific">Sphaerosporella brunnea</name>
    <dbReference type="NCBI Taxonomy" id="1250544"/>
    <lineage>
        <taxon>Eukaryota</taxon>
        <taxon>Fungi</taxon>
        <taxon>Dikarya</taxon>
        <taxon>Ascomycota</taxon>
        <taxon>Pezizomycotina</taxon>
        <taxon>Pezizomycetes</taxon>
        <taxon>Pezizales</taxon>
        <taxon>Pyronemataceae</taxon>
        <taxon>Sphaerosporella</taxon>
    </lineage>
</organism>
<sequence length="256" mass="26977">MNPNAAPPLEDPSDPIESSQVPVDKADDMEIDLQGVSRWSEPALTPLPTPTAVIATPTPVVYITAALTRKIEALEETLEKATIKTKASAPPRPAPIPIPIPTPAPLPPLPPTADTEMSGTWFDPPVDQFLKDTEEDAARRQRNPPANSVAGAITAAGKGNLKDFTHATTSVVAGPSKVTSIAKRKEKAPTPVQTKPAKTPAPRAAVKPNTFAAIVNNEGNTSRNDDSWTTVAMTKKPSKAVNAIPGLKPAGHEVLR</sequence>